<accession>C7FFV4</accession>
<keyword evidence="6" id="KW-0044">Antibiotic</keyword>
<name>C7FFV4_ENTFC</name>
<sequence length="71" mass="7669">MRKKLFSLTLIGKFGLVVTNFGTKVDAATRSYDNGIYCNNSKCWVNWGEAKENIAGIVISGWASGLAGMGH</sequence>
<dbReference type="AlphaFoldDB" id="C7FFV4"/>
<proteinExistence type="inferred from homology"/>
<evidence type="ECO:0000256" key="7">
    <source>
        <dbReference type="ARBA" id="ARBA00023048"/>
    </source>
</evidence>
<evidence type="ECO:0000313" key="8">
    <source>
        <dbReference type="EMBL" id="ACU28817.1"/>
    </source>
</evidence>
<dbReference type="Pfam" id="PF01721">
    <property type="entry name" value="Bacteriocin_II"/>
    <property type="match status" value="1"/>
</dbReference>
<evidence type="ECO:0000256" key="4">
    <source>
        <dbReference type="ARBA" id="ARBA00022529"/>
    </source>
</evidence>
<evidence type="ECO:0000256" key="5">
    <source>
        <dbReference type="ARBA" id="ARBA00022729"/>
    </source>
</evidence>
<dbReference type="GO" id="GO:0031640">
    <property type="term" value="P:killing of cells of another organism"/>
    <property type="evidence" value="ECO:0007669"/>
    <property type="project" value="UniProtKB-KW"/>
</dbReference>
<keyword evidence="4" id="KW-0929">Antimicrobial</keyword>
<evidence type="ECO:0000256" key="6">
    <source>
        <dbReference type="ARBA" id="ARBA00023022"/>
    </source>
</evidence>
<dbReference type="EMBL" id="GQ369522">
    <property type="protein sequence ID" value="ACU28817.1"/>
    <property type="molecule type" value="Genomic_DNA"/>
</dbReference>
<comment type="subcellular location">
    <subcellularLocation>
        <location evidence="1">Secreted</location>
    </subcellularLocation>
</comment>
<keyword evidence="5" id="KW-0732">Signal</keyword>
<reference evidence="8" key="1">
    <citation type="submission" date="2009-07" db="EMBL/GenBank/DDBJ databases">
        <title>Production, characterization, and antimicrobial activity of bacteriocin from newly isolated Enterococcus faecium IJ-31.</title>
        <authorList>
            <person name="Javed I."/>
            <person name="Manam S."/>
            <person name="Ahmed S."/>
            <person name="Chaudry G.J."/>
        </authorList>
    </citation>
    <scope>NUCLEOTIDE SEQUENCE</scope>
    <source>
        <strain evidence="8">IJ-31</strain>
    </source>
</reference>
<organism evidence="8">
    <name type="scientific">Enterococcus faecium</name>
    <name type="common">Streptococcus faecium</name>
    <dbReference type="NCBI Taxonomy" id="1352"/>
    <lineage>
        <taxon>Bacteria</taxon>
        <taxon>Bacillati</taxon>
        <taxon>Bacillota</taxon>
        <taxon>Bacilli</taxon>
        <taxon>Lactobacillales</taxon>
        <taxon>Enterococcaceae</taxon>
        <taxon>Enterococcus</taxon>
    </lineage>
</organism>
<evidence type="ECO:0000256" key="2">
    <source>
        <dbReference type="ARBA" id="ARBA00007999"/>
    </source>
</evidence>
<dbReference type="InterPro" id="IPR023388">
    <property type="entry name" value="Bacteriocin_IIa_dom_sf"/>
</dbReference>
<dbReference type="FunFam" id="1.20.5.130:FF:000001">
    <property type="entry name" value="Bacteriocin hiracin-JM79"/>
    <property type="match status" value="1"/>
</dbReference>
<dbReference type="InterPro" id="IPR002633">
    <property type="entry name" value="Bacteriocin_IIa"/>
</dbReference>
<evidence type="ECO:0000256" key="3">
    <source>
        <dbReference type="ARBA" id="ARBA00022525"/>
    </source>
</evidence>
<keyword evidence="7" id="KW-0078">Bacteriocin</keyword>
<protein>
    <submittedName>
        <fullName evidence="8">Enterocin P</fullName>
    </submittedName>
</protein>
<dbReference type="GO" id="GO:0050830">
    <property type="term" value="P:defense response to Gram-positive bacterium"/>
    <property type="evidence" value="ECO:0007669"/>
    <property type="project" value="UniProtKB-ARBA"/>
</dbReference>
<comment type="similarity">
    <text evidence="2">Belongs to the bacteriocin class IIA/YGNGV family.</text>
</comment>
<dbReference type="Gene3D" id="1.20.5.130">
    <property type="match status" value="1"/>
</dbReference>
<keyword evidence="3" id="KW-0964">Secreted</keyword>
<evidence type="ECO:0000256" key="1">
    <source>
        <dbReference type="ARBA" id="ARBA00004613"/>
    </source>
</evidence>
<dbReference type="GO" id="GO:0005576">
    <property type="term" value="C:extracellular region"/>
    <property type="evidence" value="ECO:0007669"/>
    <property type="project" value="UniProtKB-SubCell"/>
</dbReference>
<dbReference type="SMR" id="C7FFV4"/>